<reference evidence="3" key="1">
    <citation type="submission" date="2021-08" db="EMBL/GenBank/DDBJ databases">
        <title>WGS assembly of Ceratopteris richardii.</title>
        <authorList>
            <person name="Marchant D.B."/>
            <person name="Chen G."/>
            <person name="Jenkins J."/>
            <person name="Shu S."/>
            <person name="Leebens-Mack J."/>
            <person name="Grimwood J."/>
            <person name="Schmutz J."/>
            <person name="Soltis P."/>
            <person name="Soltis D."/>
            <person name="Chen Z.-H."/>
        </authorList>
    </citation>
    <scope>NUCLEOTIDE SEQUENCE</scope>
    <source>
        <strain evidence="3">Whitten #5841</strain>
        <tissue evidence="3">Leaf</tissue>
    </source>
</reference>
<dbReference type="EMBL" id="CM035443">
    <property type="protein sequence ID" value="KAH7278035.1"/>
    <property type="molecule type" value="Genomic_DNA"/>
</dbReference>
<dbReference type="SUPFAM" id="SSF53254">
    <property type="entry name" value="Phosphoglycerate mutase-like"/>
    <property type="match status" value="1"/>
</dbReference>
<dbReference type="GO" id="GO:0003824">
    <property type="term" value="F:catalytic activity"/>
    <property type="evidence" value="ECO:0007669"/>
    <property type="project" value="InterPro"/>
</dbReference>
<dbReference type="SMART" id="SM00855">
    <property type="entry name" value="PGAM"/>
    <property type="match status" value="1"/>
</dbReference>
<feature type="binding site" evidence="2">
    <location>
        <position position="247"/>
    </location>
    <ligand>
        <name>substrate</name>
    </ligand>
</feature>
<protein>
    <recommendedName>
        <fullName evidence="5">Phosphoglycerate mutase-like protein AT74H</fullName>
    </recommendedName>
</protein>
<dbReference type="InterPro" id="IPR052765">
    <property type="entry name" value="PGM-Related"/>
</dbReference>
<dbReference type="InterPro" id="IPR029033">
    <property type="entry name" value="His_PPase_superfam"/>
</dbReference>
<accession>A0A8T2Q2S8</accession>
<feature type="binding site" evidence="2">
    <location>
        <begin position="147"/>
        <end position="154"/>
    </location>
    <ligand>
        <name>substrate</name>
    </ligand>
</feature>
<dbReference type="OMA" id="WTHTHTR"/>
<dbReference type="Gene3D" id="3.40.50.1240">
    <property type="entry name" value="Phosphoglycerate mutase-like"/>
    <property type="match status" value="1"/>
</dbReference>
<evidence type="ECO:0000313" key="4">
    <source>
        <dbReference type="Proteomes" id="UP000825935"/>
    </source>
</evidence>
<dbReference type="PANTHER" id="PTHR46192">
    <property type="entry name" value="BROAD-RANGE ACID PHOSPHATASE DET1"/>
    <property type="match status" value="1"/>
</dbReference>
<evidence type="ECO:0000256" key="1">
    <source>
        <dbReference type="PIRSR" id="PIRSR613078-1"/>
    </source>
</evidence>
<keyword evidence="4" id="KW-1185">Reference proteome</keyword>
<feature type="binding site" evidence="2">
    <location>
        <position position="208"/>
    </location>
    <ligand>
        <name>substrate</name>
    </ligand>
</feature>
<sequence length="422" mass="48506">MGARQGFGWQFNCKHDTSAMHAHNCFPSTSRRGCCASATRASMHSSGHFCTPHTESLSCLSRSFYQLSASLETNIVRCFHAQKAPSRLSSLHLSSSRPAGFRRKCFKCCAASPSQNFVGYSSDSDVFPDVRDVGVRPPRPKRIILIRHGQSEGNVDESAYTRIPDSQIALTETGWKQALRCGQAVREMIEKDGEDDWSVYFYVSPYKRTLQTLRGIGRAFDRNRIAGVREEPRLREQDFGNFQIREKMLKQKEQRARYGRFFYRFPNGESAADVYDRLTGFRETLRADIDLGRFQRPEARSRNMNLVIVSHGLTLRIFLMRWYKWTVRQFEALNNFSNAGMYVMQLGDYGRYSLLVHHTRQELKDFGLTDAMIDDQEWQIHAKIGELNFDWITSGPSFFTHFDKKDEAASHGTVPHDVIKTT</sequence>
<feature type="active site" description="Tele-phosphohistidine intermediate" evidence="1">
    <location>
        <position position="148"/>
    </location>
</feature>
<dbReference type="Proteomes" id="UP000825935">
    <property type="component" value="Chromosome 38"/>
</dbReference>
<evidence type="ECO:0008006" key="5">
    <source>
        <dbReference type="Google" id="ProtNLM"/>
    </source>
</evidence>
<feature type="active site" description="Proton donor/acceptor" evidence="1">
    <location>
        <position position="236"/>
    </location>
</feature>
<dbReference type="EMBL" id="CM035443">
    <property type="protein sequence ID" value="KAH7278034.1"/>
    <property type="molecule type" value="Genomic_DNA"/>
</dbReference>
<dbReference type="CDD" id="cd07067">
    <property type="entry name" value="HP_PGM_like"/>
    <property type="match status" value="1"/>
</dbReference>
<dbReference type="Pfam" id="PF00300">
    <property type="entry name" value="His_Phos_1"/>
    <property type="match status" value="1"/>
</dbReference>
<gene>
    <name evidence="3" type="ORF">KP509_38G020700</name>
</gene>
<evidence type="ECO:0000313" key="3">
    <source>
        <dbReference type="EMBL" id="KAH7278034.1"/>
    </source>
</evidence>
<dbReference type="PROSITE" id="PS00175">
    <property type="entry name" value="PG_MUTASE"/>
    <property type="match status" value="1"/>
</dbReference>
<dbReference type="InterPro" id="IPR013078">
    <property type="entry name" value="His_Pase_superF_clade-1"/>
</dbReference>
<comment type="caution">
    <text evidence="3">The sequence shown here is derived from an EMBL/GenBank/DDBJ whole genome shotgun (WGS) entry which is preliminary data.</text>
</comment>
<proteinExistence type="predicted"/>
<name>A0A8T2Q2S8_CERRI</name>
<organism evidence="3 4">
    <name type="scientific">Ceratopteris richardii</name>
    <name type="common">Triangle waterfern</name>
    <dbReference type="NCBI Taxonomy" id="49495"/>
    <lineage>
        <taxon>Eukaryota</taxon>
        <taxon>Viridiplantae</taxon>
        <taxon>Streptophyta</taxon>
        <taxon>Embryophyta</taxon>
        <taxon>Tracheophyta</taxon>
        <taxon>Polypodiopsida</taxon>
        <taxon>Polypodiidae</taxon>
        <taxon>Polypodiales</taxon>
        <taxon>Pteridineae</taxon>
        <taxon>Pteridaceae</taxon>
        <taxon>Parkerioideae</taxon>
        <taxon>Ceratopteris</taxon>
    </lineage>
</organism>
<evidence type="ECO:0000256" key="2">
    <source>
        <dbReference type="PIRSR" id="PIRSR613078-2"/>
    </source>
</evidence>
<dbReference type="AlphaFoldDB" id="A0A8T2Q2S8"/>
<dbReference type="InterPro" id="IPR001345">
    <property type="entry name" value="PG/BPGM_mutase_AS"/>
</dbReference>
<dbReference type="OrthoDB" id="10261749at2759"/>